<name>A0A5B7FA04_PORTR</name>
<sequence length="62" mass="6929">MRSDAFHWNLWAKGDTFFGVPPISKPTRSETVALSEEAQPTLGPWTGFEPVRLETLQAAKRA</sequence>
<dbReference type="Proteomes" id="UP000324222">
    <property type="component" value="Unassembled WGS sequence"/>
</dbReference>
<dbReference type="AlphaFoldDB" id="A0A5B7FA04"/>
<proteinExistence type="predicted"/>
<comment type="caution">
    <text evidence="1">The sequence shown here is derived from an EMBL/GenBank/DDBJ whole genome shotgun (WGS) entry which is preliminary data.</text>
</comment>
<accession>A0A5B7FA04</accession>
<evidence type="ECO:0000313" key="2">
    <source>
        <dbReference type="Proteomes" id="UP000324222"/>
    </source>
</evidence>
<protein>
    <submittedName>
        <fullName evidence="1">Uncharacterized protein</fullName>
    </submittedName>
</protein>
<dbReference type="EMBL" id="VSRR010005233">
    <property type="protein sequence ID" value="MPC41913.1"/>
    <property type="molecule type" value="Genomic_DNA"/>
</dbReference>
<keyword evidence="2" id="KW-1185">Reference proteome</keyword>
<organism evidence="1 2">
    <name type="scientific">Portunus trituberculatus</name>
    <name type="common">Swimming crab</name>
    <name type="synonym">Neptunus trituberculatus</name>
    <dbReference type="NCBI Taxonomy" id="210409"/>
    <lineage>
        <taxon>Eukaryota</taxon>
        <taxon>Metazoa</taxon>
        <taxon>Ecdysozoa</taxon>
        <taxon>Arthropoda</taxon>
        <taxon>Crustacea</taxon>
        <taxon>Multicrustacea</taxon>
        <taxon>Malacostraca</taxon>
        <taxon>Eumalacostraca</taxon>
        <taxon>Eucarida</taxon>
        <taxon>Decapoda</taxon>
        <taxon>Pleocyemata</taxon>
        <taxon>Brachyura</taxon>
        <taxon>Eubrachyura</taxon>
        <taxon>Portunoidea</taxon>
        <taxon>Portunidae</taxon>
        <taxon>Portuninae</taxon>
        <taxon>Portunus</taxon>
    </lineage>
</organism>
<gene>
    <name evidence="1" type="ORF">E2C01_035523</name>
</gene>
<reference evidence="1 2" key="1">
    <citation type="submission" date="2019-05" db="EMBL/GenBank/DDBJ databases">
        <title>Another draft genome of Portunus trituberculatus and its Hox gene families provides insights of decapod evolution.</title>
        <authorList>
            <person name="Jeong J.-H."/>
            <person name="Song I."/>
            <person name="Kim S."/>
            <person name="Choi T."/>
            <person name="Kim D."/>
            <person name="Ryu S."/>
            <person name="Kim W."/>
        </authorList>
    </citation>
    <scope>NUCLEOTIDE SEQUENCE [LARGE SCALE GENOMIC DNA]</scope>
    <source>
        <tissue evidence="1">Muscle</tissue>
    </source>
</reference>
<evidence type="ECO:0000313" key="1">
    <source>
        <dbReference type="EMBL" id="MPC41913.1"/>
    </source>
</evidence>